<proteinExistence type="predicted"/>
<dbReference type="RefSeq" id="WP_313993423.1">
    <property type="nucleotide sequence ID" value="NZ_JASJOT010000003.1"/>
</dbReference>
<sequence length="216" mass="25218">MKRFYSISVSGILFLLFFSCQHKQDKSDSTESLSQLTTHKASVFPKDDFAYAIIYSVPFNDRQYFIDSHSLADECNAPSMISKEGKIIYDKLLNNKRLTEENLVYLDSLLKIPSRELKEDYACSPQYKDAIIYYNRDDKPIGWINVCFGCQHICFQPENATNRNLAYAIDYPTIDGIYSLFQQLGVIDKKIPQHEIDRIHREEKKKEINFLELETK</sequence>
<name>A0ABT7CII7_9BACT</name>
<evidence type="ECO:0000313" key="2">
    <source>
        <dbReference type="Proteomes" id="UP001228581"/>
    </source>
</evidence>
<protein>
    <recommendedName>
        <fullName evidence="3">Lipoprotein</fullName>
    </recommendedName>
</protein>
<accession>A0ABT7CII7</accession>
<reference evidence="1 2" key="1">
    <citation type="submission" date="2023-05" db="EMBL/GenBank/DDBJ databases">
        <authorList>
            <person name="Zhang X."/>
        </authorList>
    </citation>
    <scope>NUCLEOTIDE SEQUENCE [LARGE SCALE GENOMIC DNA]</scope>
    <source>
        <strain evidence="1 2">DM2B3-1</strain>
    </source>
</reference>
<organism evidence="1 2">
    <name type="scientific">Xanthocytophaga flava</name>
    <dbReference type="NCBI Taxonomy" id="3048013"/>
    <lineage>
        <taxon>Bacteria</taxon>
        <taxon>Pseudomonadati</taxon>
        <taxon>Bacteroidota</taxon>
        <taxon>Cytophagia</taxon>
        <taxon>Cytophagales</taxon>
        <taxon>Rhodocytophagaceae</taxon>
        <taxon>Xanthocytophaga</taxon>
    </lineage>
</organism>
<keyword evidence="2" id="KW-1185">Reference proteome</keyword>
<evidence type="ECO:0000313" key="1">
    <source>
        <dbReference type="EMBL" id="MDJ1492489.1"/>
    </source>
</evidence>
<comment type="caution">
    <text evidence="1">The sequence shown here is derived from an EMBL/GenBank/DDBJ whole genome shotgun (WGS) entry which is preliminary data.</text>
</comment>
<dbReference type="Proteomes" id="UP001228581">
    <property type="component" value="Unassembled WGS sequence"/>
</dbReference>
<dbReference type="PROSITE" id="PS51257">
    <property type="entry name" value="PROKAR_LIPOPROTEIN"/>
    <property type="match status" value="1"/>
</dbReference>
<gene>
    <name evidence="1" type="ORF">QNI19_06075</name>
</gene>
<evidence type="ECO:0008006" key="3">
    <source>
        <dbReference type="Google" id="ProtNLM"/>
    </source>
</evidence>
<dbReference type="EMBL" id="JASJOT010000003">
    <property type="protein sequence ID" value="MDJ1492489.1"/>
    <property type="molecule type" value="Genomic_DNA"/>
</dbReference>